<dbReference type="AlphaFoldDB" id="A0A1C9C9G8"/>
<organism evidence="1">
    <name type="scientific">Schizymenia dubyi</name>
    <dbReference type="NCBI Taxonomy" id="38368"/>
    <lineage>
        <taxon>Eukaryota</taxon>
        <taxon>Rhodophyta</taxon>
        <taxon>Florideophyceae</taxon>
        <taxon>Rhodymeniophycidae</taxon>
        <taxon>Nemastomatales</taxon>
        <taxon>Schizymeniaceae</taxon>
        <taxon>Schizymenia</taxon>
    </lineage>
</organism>
<dbReference type="Gene3D" id="2.60.120.10">
    <property type="entry name" value="Jelly Rolls"/>
    <property type="match status" value="1"/>
</dbReference>
<dbReference type="InterPro" id="IPR014710">
    <property type="entry name" value="RmlC-like_jellyroll"/>
</dbReference>
<dbReference type="SUPFAM" id="SSF46785">
    <property type="entry name" value="Winged helix' DNA-binding domain"/>
    <property type="match status" value="1"/>
</dbReference>
<gene>
    <name evidence="1" type="primary">ntcA</name>
    <name evidence="1" type="ORF">Schiz_154</name>
</gene>
<dbReference type="SUPFAM" id="SSF51206">
    <property type="entry name" value="cAMP-binding domain-like"/>
    <property type="match status" value="1"/>
</dbReference>
<dbReference type="InterPro" id="IPR018490">
    <property type="entry name" value="cNMP-bd_dom_sf"/>
</dbReference>
<dbReference type="RefSeq" id="YP_009296102.1">
    <property type="nucleotide sequence ID" value="NC_031169.1"/>
</dbReference>
<sequence>MKWIHYCSAYKIPFYIYKLQTGDAFIYKQKDIIEEEFRIILHGVIYLTKVFTNKEIVSLAILNVNDIISNITWNRSSTNTYYKAIALQKTYVISFTRKNFFQCNKFDPIAINYITKIYQKTLYKYELMTSITTHKYVKYRLIQLILILCQEFGHIEQSNILIPFEISQITLGIITGSNKITINKIIRKLCNEMLINYKYGKHLNVSDPFALSYFK</sequence>
<dbReference type="EMBL" id="KX284712">
    <property type="protein sequence ID" value="AOM65037.1"/>
    <property type="molecule type" value="Genomic_DNA"/>
</dbReference>
<dbReference type="InterPro" id="IPR036388">
    <property type="entry name" value="WH-like_DNA-bd_sf"/>
</dbReference>
<geneLocation type="plastid" evidence="1"/>
<protein>
    <submittedName>
        <fullName evidence="1">Global nitrogen transcriptional regulator</fullName>
    </submittedName>
</protein>
<dbReference type="Gene3D" id="1.10.10.10">
    <property type="entry name" value="Winged helix-like DNA-binding domain superfamily/Winged helix DNA-binding domain"/>
    <property type="match status" value="1"/>
</dbReference>
<keyword evidence="1" id="KW-0934">Plastid</keyword>
<evidence type="ECO:0000313" key="1">
    <source>
        <dbReference type="EMBL" id="AOM65037.1"/>
    </source>
</evidence>
<dbReference type="InterPro" id="IPR036390">
    <property type="entry name" value="WH_DNA-bd_sf"/>
</dbReference>
<proteinExistence type="predicted"/>
<reference evidence="1" key="1">
    <citation type="journal article" date="2016" name="BMC Biol.">
        <title>Parallel evolution of highly conserved plastid genome architecture in red seaweeds and seed plants.</title>
        <authorList>
            <person name="Lee J."/>
            <person name="Cho C.H."/>
            <person name="Park S.I."/>
            <person name="Choi J.W."/>
            <person name="Song H.S."/>
            <person name="West J.A."/>
            <person name="Bhattacharya D."/>
            <person name="Yoon H.S."/>
        </authorList>
    </citation>
    <scope>NUCLEOTIDE SEQUENCE</scope>
</reference>
<accession>A0A1C9C9G8</accession>
<name>A0A1C9C9G8_9FLOR</name>
<dbReference type="GeneID" id="29072372"/>